<dbReference type="Proteomes" id="UP001163387">
    <property type="component" value="Chromosome"/>
</dbReference>
<dbReference type="InterPro" id="IPR005046">
    <property type="entry name" value="DUF285"/>
</dbReference>
<reference evidence="1 2" key="1">
    <citation type="journal article" date="2022" name="Front. Microbiol.">
        <title>Male-killing mechanisms vary between Spiroplasma species.</title>
        <authorList>
            <person name="Arai H."/>
            <person name="Inoue M."/>
            <person name="Kageyama D."/>
        </authorList>
    </citation>
    <scope>NUCLEOTIDE SEQUENCE [LARGE SCALE GENOMIC DNA]</scope>
    <source>
        <strain evidence="2">sHm</strain>
    </source>
</reference>
<evidence type="ECO:0000313" key="1">
    <source>
        <dbReference type="EMBL" id="BDT04329.1"/>
    </source>
</evidence>
<evidence type="ECO:0000313" key="2">
    <source>
        <dbReference type="Proteomes" id="UP001163387"/>
    </source>
</evidence>
<dbReference type="Pfam" id="PF03382">
    <property type="entry name" value="DUF285"/>
    <property type="match status" value="1"/>
</dbReference>
<gene>
    <name evidence="1" type="ORF">SHM_19750</name>
</gene>
<dbReference type="EMBL" id="AP026933">
    <property type="protein sequence ID" value="BDT04329.1"/>
    <property type="molecule type" value="Genomic_DNA"/>
</dbReference>
<evidence type="ECO:0008006" key="3">
    <source>
        <dbReference type="Google" id="ProtNLM"/>
    </source>
</evidence>
<organism evidence="1 2">
    <name type="scientific">Spiroplasma ixodetis</name>
    <dbReference type="NCBI Taxonomy" id="2141"/>
    <lineage>
        <taxon>Bacteria</taxon>
        <taxon>Bacillati</taxon>
        <taxon>Mycoplasmatota</taxon>
        <taxon>Mollicutes</taxon>
        <taxon>Entomoplasmatales</taxon>
        <taxon>Spiroplasmataceae</taxon>
        <taxon>Spiroplasma</taxon>
    </lineage>
</organism>
<keyword evidence="2" id="KW-1185">Reference proteome</keyword>
<name>A0ABM8BWW8_9MOLU</name>
<dbReference type="NCBIfam" id="TIGR02167">
    <property type="entry name" value="Liste_lipo_26"/>
    <property type="match status" value="1"/>
</dbReference>
<dbReference type="InterPro" id="IPR011889">
    <property type="entry name" value="Liste_lipo_26"/>
</dbReference>
<sequence length="80" mass="9803">MKYIKYSRYELYVLWCKKFNQEISKWNTSKVTNMMGMFWNAKKFNQNLSAWNVEKVNNFDLFATNSGINSRSKWPKFKYH</sequence>
<protein>
    <recommendedName>
        <fullName evidence="3">BspA family leucine-rich repeat surface protein</fullName>
    </recommendedName>
</protein>
<proteinExistence type="predicted"/>
<accession>A0ABM8BWW8</accession>
<dbReference type="RefSeq" id="WP_281748160.1">
    <property type="nucleotide sequence ID" value="NZ_AP026933.1"/>
</dbReference>